<comment type="caution">
    <text evidence="1">The sequence shown here is derived from an EMBL/GenBank/DDBJ whole genome shotgun (WGS) entry which is preliminary data.</text>
</comment>
<reference evidence="1 2" key="1">
    <citation type="submission" date="2021-06" db="EMBL/GenBank/DDBJ databases">
        <authorList>
            <person name="Sun Q."/>
            <person name="Li D."/>
        </authorList>
    </citation>
    <scope>NUCLEOTIDE SEQUENCE [LARGE SCALE GENOMIC DNA]</scope>
    <source>
        <strain evidence="1 2">MSJ-40</strain>
    </source>
</reference>
<accession>A0ABS6EBR9</accession>
<gene>
    <name evidence="1" type="ORF">KQI42_20465</name>
</gene>
<sequence>MTVKSDLQQAIAACESAKGCYAMMSQATEDPQAKQMYDQMTSDVNRHLQYLDGRLNYLNQNNKLNQKSQQPEQK</sequence>
<organism evidence="1 2">
    <name type="scientific">Tissierella simiarum</name>
    <dbReference type="NCBI Taxonomy" id="2841534"/>
    <lineage>
        <taxon>Bacteria</taxon>
        <taxon>Bacillati</taxon>
        <taxon>Bacillota</taxon>
        <taxon>Tissierellia</taxon>
        <taxon>Tissierellales</taxon>
        <taxon>Tissierellaceae</taxon>
        <taxon>Tissierella</taxon>
    </lineage>
</organism>
<dbReference type="RefSeq" id="WP_216522635.1">
    <property type="nucleotide sequence ID" value="NZ_JAHLPM010000035.1"/>
</dbReference>
<evidence type="ECO:0000313" key="2">
    <source>
        <dbReference type="Proteomes" id="UP000749471"/>
    </source>
</evidence>
<name>A0ABS6EBR9_9FIRM</name>
<protein>
    <submittedName>
        <fullName evidence="1">DUF1657 domain-containing protein</fullName>
    </submittedName>
</protein>
<dbReference type="Pfam" id="PF07870">
    <property type="entry name" value="DUF1657"/>
    <property type="match status" value="1"/>
</dbReference>
<evidence type="ECO:0000313" key="1">
    <source>
        <dbReference type="EMBL" id="MBU5440373.1"/>
    </source>
</evidence>
<proteinExistence type="predicted"/>
<dbReference type="InterPro" id="IPR012452">
    <property type="entry name" value="DUF1657"/>
</dbReference>
<dbReference type="EMBL" id="JAHLPM010000035">
    <property type="protein sequence ID" value="MBU5440373.1"/>
    <property type="molecule type" value="Genomic_DNA"/>
</dbReference>
<keyword evidence="2" id="KW-1185">Reference proteome</keyword>
<dbReference type="Proteomes" id="UP000749471">
    <property type="component" value="Unassembled WGS sequence"/>
</dbReference>